<evidence type="ECO:0000313" key="1">
    <source>
        <dbReference type="EMBL" id="TVZ68767.1"/>
    </source>
</evidence>
<proteinExistence type="predicted"/>
<comment type="caution">
    <text evidence="1">The sequence shown here is derived from an EMBL/GenBank/DDBJ whole genome shotgun (WGS) entry which is preliminary data.</text>
</comment>
<accession>A0A559T2D7</accession>
<reference evidence="1" key="2">
    <citation type="submission" date="2019-08" db="EMBL/GenBank/DDBJ databases">
        <title>Investigation of anaerobic lignin degradation for improved lignocellulosic biofuels.</title>
        <authorList>
            <person name="Deangelis K.PhD."/>
        </authorList>
    </citation>
    <scope>NUCLEOTIDE SEQUENCE [LARGE SCALE GENOMIC DNA]</scope>
    <source>
        <strain evidence="1">128R</strain>
    </source>
</reference>
<dbReference type="AlphaFoldDB" id="A0A559T2D7"/>
<gene>
    <name evidence="1" type="ORF">FHU10_1223</name>
</gene>
<protein>
    <submittedName>
        <fullName evidence="1">Uncharacterized protein</fullName>
    </submittedName>
</protein>
<reference evidence="1" key="1">
    <citation type="submission" date="2019-06" db="EMBL/GenBank/DDBJ databases">
        <authorList>
            <person name="Deangelis K."/>
            <person name="Huntemann M."/>
            <person name="Clum A."/>
            <person name="Pillay M."/>
            <person name="Palaniappan K."/>
            <person name="Varghese N."/>
            <person name="Mikhailova N."/>
            <person name="Stamatis D."/>
            <person name="Reddy T."/>
            <person name="Daum C."/>
            <person name="Shapiro N."/>
            <person name="Ivanova N."/>
            <person name="Kyrpides N."/>
            <person name="Woyke T."/>
        </authorList>
    </citation>
    <scope>NUCLEOTIDE SEQUENCE [LARGE SCALE GENOMIC DNA]</scope>
    <source>
        <strain evidence="1">128R</strain>
    </source>
</reference>
<organism evidence="1">
    <name type="scientific">Serratia fonticola</name>
    <dbReference type="NCBI Taxonomy" id="47917"/>
    <lineage>
        <taxon>Bacteria</taxon>
        <taxon>Pseudomonadati</taxon>
        <taxon>Pseudomonadota</taxon>
        <taxon>Gammaproteobacteria</taxon>
        <taxon>Enterobacterales</taxon>
        <taxon>Yersiniaceae</taxon>
        <taxon>Serratia</taxon>
    </lineage>
</organism>
<dbReference type="OrthoDB" id="6469262at2"/>
<sequence length="104" mass="11396">MGNKADQYRCSSCHKPLPIDHSKIKVGDKVDFSYQVTKITKNGASIKISSRTGKVVSVTSTHAEVTYRGVNHLMELTDITPYDAPNALTIAMQGLCECKGDNHE</sequence>
<name>A0A559T2D7_SERFO</name>
<dbReference type="EMBL" id="VISQ01000001">
    <property type="protein sequence ID" value="TVZ68767.1"/>
    <property type="molecule type" value="Genomic_DNA"/>
</dbReference>